<evidence type="ECO:0000313" key="5">
    <source>
        <dbReference type="EMBL" id="CDO90499.1"/>
    </source>
</evidence>
<dbReference type="AlphaFoldDB" id="A0A024K3T4"/>
<dbReference type="Pfam" id="PF07859">
    <property type="entry name" value="Abhydrolase_3"/>
    <property type="match status" value="1"/>
</dbReference>
<evidence type="ECO:0000313" key="7">
    <source>
        <dbReference type="Proteomes" id="UP000193710"/>
    </source>
</evidence>
<dbReference type="RefSeq" id="WP_036471211.1">
    <property type="nucleotide sequence ID" value="NZ_HG964446.1"/>
</dbReference>
<organism evidence="5">
    <name type="scientific">Mycobacterium triplex</name>
    <dbReference type="NCBI Taxonomy" id="47839"/>
    <lineage>
        <taxon>Bacteria</taxon>
        <taxon>Bacillati</taxon>
        <taxon>Actinomycetota</taxon>
        <taxon>Actinomycetes</taxon>
        <taxon>Mycobacteriales</taxon>
        <taxon>Mycobacteriaceae</taxon>
        <taxon>Mycobacterium</taxon>
        <taxon>Mycobacterium simiae complex</taxon>
    </lineage>
</organism>
<keyword evidence="2" id="KW-0378">Hydrolase</keyword>
<dbReference type="FunFam" id="3.40.50.1820:FF:000278">
    <property type="entry name" value="Esterase LipF"/>
    <property type="match status" value="1"/>
</dbReference>
<dbReference type="InterPro" id="IPR013094">
    <property type="entry name" value="AB_hydrolase_3"/>
</dbReference>
<evidence type="ECO:0000256" key="3">
    <source>
        <dbReference type="PROSITE-ProRule" id="PRU10038"/>
    </source>
</evidence>
<comment type="similarity">
    <text evidence="1">Belongs to the 'GDXG' lipolytic enzyme family.</text>
</comment>
<dbReference type="Gene3D" id="3.40.50.1820">
    <property type="entry name" value="alpha/beta hydrolase"/>
    <property type="match status" value="1"/>
</dbReference>
<dbReference type="GO" id="GO:0004806">
    <property type="term" value="F:triacylglycerol lipase activity"/>
    <property type="evidence" value="ECO:0007669"/>
    <property type="project" value="TreeGrafter"/>
</dbReference>
<accession>A0A024K3T4</accession>
<proteinExistence type="inferred from homology"/>
<reference evidence="5" key="2">
    <citation type="submission" date="2014-04" db="EMBL/GenBank/DDBJ databases">
        <authorList>
            <person name="Urmite Genomes U."/>
        </authorList>
    </citation>
    <scope>NUCLEOTIDE SEQUENCE</scope>
    <source>
        <strain evidence="5">DSM 44626</strain>
    </source>
</reference>
<dbReference type="PROSITE" id="PS01174">
    <property type="entry name" value="LIPASE_GDXG_SER"/>
    <property type="match status" value="1"/>
</dbReference>
<dbReference type="InterPro" id="IPR050300">
    <property type="entry name" value="GDXG_lipolytic_enzyme"/>
</dbReference>
<gene>
    <name evidence="5" type="primary">lipU_2</name>
    <name evidence="6" type="ORF">AWC29_04750</name>
    <name evidence="5" type="ORF">BN973_04894</name>
</gene>
<evidence type="ECO:0000256" key="2">
    <source>
        <dbReference type="ARBA" id="ARBA00022801"/>
    </source>
</evidence>
<reference evidence="6 7" key="3">
    <citation type="submission" date="2016-01" db="EMBL/GenBank/DDBJ databases">
        <title>The new phylogeny of the genus Mycobacterium.</title>
        <authorList>
            <person name="Tarcisio F."/>
            <person name="Conor M."/>
            <person name="Antonella G."/>
            <person name="Elisabetta G."/>
            <person name="Giulia F.S."/>
            <person name="Sara T."/>
            <person name="Anna F."/>
            <person name="Clotilde B."/>
            <person name="Roberto B."/>
            <person name="Veronica D.S."/>
            <person name="Fabio R."/>
            <person name="Monica P."/>
            <person name="Olivier J."/>
            <person name="Enrico T."/>
            <person name="Nicola S."/>
        </authorList>
    </citation>
    <scope>NUCLEOTIDE SEQUENCE [LARGE SCALE GENOMIC DNA]</scope>
    <source>
        <strain evidence="6 7">DSM 44626</strain>
    </source>
</reference>
<sequence length="355" mass="37949">MTAPSTVSGAPRNAAHLRDLLKSRRAAARKFAISDGAPVEVLESGPSVQGRVATLASRVTIRPILAAGSYAPTLPWPWGLIDLAAKALLPVSATVRNTVKLPNASAQLVRAPGVLPADGTRRVVLYFHGGAFLTCGANSHGRVVEAISKFADSPVLVVNYRLLPKHSVGMAVQDCHDAYRWLRRRGYEPEQIVLAGDSAGGYLALTLAQRLQEEGEEPAALVAISPLLQLAKEYKQTHPNIKTDAMFGAKAFDALVELVASAAQKNVVDGKAEEIYEPLEHIKPGLPRTLIHVSGSEVLLHDARLAASRLAAVGVPAEVRVWPGQVHDFQLAAPLVPEAVRSLRQIGEYIREATG</sequence>
<dbReference type="InterPro" id="IPR029058">
    <property type="entry name" value="AB_hydrolase_fold"/>
</dbReference>
<feature type="active site" evidence="3">
    <location>
        <position position="198"/>
    </location>
</feature>
<dbReference type="eggNOG" id="COG0657">
    <property type="taxonomic scope" value="Bacteria"/>
</dbReference>
<protein>
    <submittedName>
        <fullName evidence="6">Esterase</fullName>
    </submittedName>
    <submittedName>
        <fullName evidence="5">Lipase LipU</fullName>
    </submittedName>
</protein>
<feature type="domain" description="Alpha/beta hydrolase fold-3" evidence="4">
    <location>
        <begin position="124"/>
        <end position="330"/>
    </location>
</feature>
<keyword evidence="7" id="KW-1185">Reference proteome</keyword>
<evidence type="ECO:0000256" key="1">
    <source>
        <dbReference type="ARBA" id="ARBA00010515"/>
    </source>
</evidence>
<dbReference type="STRING" id="47839.BN973_04894"/>
<evidence type="ECO:0000259" key="4">
    <source>
        <dbReference type="Pfam" id="PF07859"/>
    </source>
</evidence>
<dbReference type="Proteomes" id="UP000193710">
    <property type="component" value="Unassembled WGS sequence"/>
</dbReference>
<dbReference type="PANTHER" id="PTHR48081:SF30">
    <property type="entry name" value="ACETYL-HYDROLASE LIPR-RELATED"/>
    <property type="match status" value="1"/>
</dbReference>
<dbReference type="InterPro" id="IPR033140">
    <property type="entry name" value="Lipase_GDXG_put_SER_AS"/>
</dbReference>
<dbReference type="PANTHER" id="PTHR48081">
    <property type="entry name" value="AB HYDROLASE SUPERFAMILY PROTEIN C4A8.06C"/>
    <property type="match status" value="1"/>
</dbReference>
<dbReference type="Proteomes" id="UP000028880">
    <property type="component" value="Unassembled WGS sequence"/>
</dbReference>
<reference evidence="5" key="1">
    <citation type="journal article" date="2014" name="Genome Announc.">
        <title>Draft Genome Sequence of Mycobacterium triplex DSM 44626.</title>
        <authorList>
            <person name="Sassi M."/>
            <person name="Croce O."/>
            <person name="Robert C."/>
            <person name="Raoult D."/>
            <person name="Drancourt M."/>
        </authorList>
    </citation>
    <scope>NUCLEOTIDE SEQUENCE [LARGE SCALE GENOMIC DNA]</scope>
    <source>
        <strain evidence="5">DSM 44626</strain>
    </source>
</reference>
<dbReference type="OrthoDB" id="128186at2"/>
<evidence type="ECO:0000313" key="6">
    <source>
        <dbReference type="EMBL" id="ORX08359.1"/>
    </source>
</evidence>
<dbReference type="EMBL" id="LQPY01000002">
    <property type="protein sequence ID" value="ORX08359.1"/>
    <property type="molecule type" value="Genomic_DNA"/>
</dbReference>
<dbReference type="SUPFAM" id="SSF53474">
    <property type="entry name" value="alpha/beta-Hydrolases"/>
    <property type="match status" value="1"/>
</dbReference>
<dbReference type="HOGENOM" id="CLU_012494_13_0_11"/>
<name>A0A024K3T4_9MYCO</name>
<dbReference type="EMBL" id="HG964446">
    <property type="protein sequence ID" value="CDO90499.1"/>
    <property type="molecule type" value="Genomic_DNA"/>
</dbReference>